<dbReference type="RefSeq" id="WP_125243747.1">
    <property type="nucleotide sequence ID" value="NZ_RSED01000009.1"/>
</dbReference>
<organism evidence="2 3">
    <name type="scientific">Aquabacterium soli</name>
    <dbReference type="NCBI Taxonomy" id="2493092"/>
    <lineage>
        <taxon>Bacteria</taxon>
        <taxon>Pseudomonadati</taxon>
        <taxon>Pseudomonadota</taxon>
        <taxon>Betaproteobacteria</taxon>
        <taxon>Burkholderiales</taxon>
        <taxon>Aquabacterium</taxon>
    </lineage>
</organism>
<name>A0A426VAD1_9BURK</name>
<dbReference type="AlphaFoldDB" id="A0A426VAD1"/>
<proteinExistence type="predicted"/>
<keyword evidence="3" id="KW-1185">Reference proteome</keyword>
<keyword evidence="1" id="KW-0812">Transmembrane</keyword>
<comment type="caution">
    <text evidence="2">The sequence shown here is derived from an EMBL/GenBank/DDBJ whole genome shotgun (WGS) entry which is preliminary data.</text>
</comment>
<keyword evidence="1" id="KW-1133">Transmembrane helix</keyword>
<dbReference type="Proteomes" id="UP000269265">
    <property type="component" value="Unassembled WGS sequence"/>
</dbReference>
<protein>
    <submittedName>
        <fullName evidence="2">Uncharacterized protein</fullName>
    </submittedName>
</protein>
<reference evidence="2 3" key="1">
    <citation type="submission" date="2018-12" db="EMBL/GenBank/DDBJ databases">
        <title>The whole draft genome of Aquabacterium sp. SJQ9.</title>
        <authorList>
            <person name="Sun L."/>
            <person name="Gao X."/>
            <person name="Chen W."/>
            <person name="Huang K."/>
        </authorList>
    </citation>
    <scope>NUCLEOTIDE SEQUENCE [LARGE SCALE GENOMIC DNA]</scope>
    <source>
        <strain evidence="2 3">SJQ9</strain>
    </source>
</reference>
<feature type="transmembrane region" description="Helical" evidence="1">
    <location>
        <begin position="227"/>
        <end position="248"/>
    </location>
</feature>
<gene>
    <name evidence="2" type="ORF">EIP75_13220</name>
</gene>
<dbReference type="InterPro" id="IPR006311">
    <property type="entry name" value="TAT_signal"/>
</dbReference>
<keyword evidence="1" id="KW-0472">Membrane</keyword>
<feature type="transmembrane region" description="Helical" evidence="1">
    <location>
        <begin position="162"/>
        <end position="187"/>
    </location>
</feature>
<evidence type="ECO:0000313" key="2">
    <source>
        <dbReference type="EMBL" id="RRS03907.1"/>
    </source>
</evidence>
<evidence type="ECO:0000313" key="3">
    <source>
        <dbReference type="Proteomes" id="UP000269265"/>
    </source>
</evidence>
<sequence length="297" mass="31254">MACPPPDPDDKPPIGLTRRRFASSAVSGACALAVGPAVVGHGAVIAQSTQPSRIERLQAQFNLLARDTLAGVSAFAVPGNDLYSLWQGLSTFQVGGVAARNDAFLAFMFDNYLPLPPPLGNSLAIGLGTPLRGLSLSLGDGLTLNVGSALTELLNAYDSLPLALVVALLLNALALTVQPASLVGPFLSPFSRLSWKNKARVLELLENPGPEVIQLMGPVPGSLLKTVIGYVQLIAVGLLAFAGFGSYSEWSVLDPSTRTLRARPVGWTLSKYQPAGPVEGWDDFKGYYQGRRSASDA</sequence>
<accession>A0A426VAD1</accession>
<dbReference type="EMBL" id="RSED01000009">
    <property type="protein sequence ID" value="RRS03907.1"/>
    <property type="molecule type" value="Genomic_DNA"/>
</dbReference>
<dbReference type="OrthoDB" id="4167826at2"/>
<evidence type="ECO:0000256" key="1">
    <source>
        <dbReference type="SAM" id="Phobius"/>
    </source>
</evidence>
<dbReference type="PROSITE" id="PS51318">
    <property type="entry name" value="TAT"/>
    <property type="match status" value="1"/>
</dbReference>